<dbReference type="AlphaFoldDB" id="A0A1W0BCR1"/>
<sequence length="155" mass="16282">MKAITYQEYGEPSVLAETDIADRPMGADDVLVRVVSASVNPVDWKTTAGYLAEYAPVQFPAVAGSDLAGTVVAAGDNVADFRVGEEVIGSVPPFVGSFSELVPVPSALVTKKPAELSFTAAACLLSMPIRDTRAAYERLRAGGIHGKIALDPTTW</sequence>
<gene>
    <name evidence="2" type="ORF">B0T46_13640</name>
</gene>
<dbReference type="RefSeq" id="WP_077117086.1">
    <property type="nucleotide sequence ID" value="NZ_LOKT01000011.1"/>
</dbReference>
<comment type="caution">
    <text evidence="2">The sequence shown here is derived from an EMBL/GenBank/DDBJ whole genome shotgun (WGS) entry which is preliminary data.</text>
</comment>
<organism evidence="2 3">
    <name type="scientific">Nocardia donostiensis</name>
    <dbReference type="NCBI Taxonomy" id="1538463"/>
    <lineage>
        <taxon>Bacteria</taxon>
        <taxon>Bacillati</taxon>
        <taxon>Actinomycetota</taxon>
        <taxon>Actinomycetes</taxon>
        <taxon>Mycobacteriales</taxon>
        <taxon>Nocardiaceae</taxon>
        <taxon>Nocardia</taxon>
    </lineage>
</organism>
<dbReference type="Proteomes" id="UP000188836">
    <property type="component" value="Unassembled WGS sequence"/>
</dbReference>
<accession>A0A1W0BCR1</accession>
<dbReference type="PANTHER" id="PTHR43482:SF1">
    <property type="entry name" value="PROTEIN AST1-RELATED"/>
    <property type="match status" value="1"/>
</dbReference>
<proteinExistence type="predicted"/>
<evidence type="ECO:0000259" key="1">
    <source>
        <dbReference type="Pfam" id="PF08240"/>
    </source>
</evidence>
<evidence type="ECO:0000313" key="3">
    <source>
        <dbReference type="Proteomes" id="UP000188836"/>
    </source>
</evidence>
<reference evidence="2 3" key="1">
    <citation type="journal article" date="2016" name="Antonie Van Leeuwenhoek">
        <title>Nocardia donostiensis sp. nov., isolated from human respiratory specimens.</title>
        <authorList>
            <person name="Ercibengoa M."/>
            <person name="Bell M."/>
            <person name="Marimon J.M."/>
            <person name="Humrighouse B."/>
            <person name="Klenk H.P."/>
            <person name="Potter G."/>
            <person name="Perez-Trallero E."/>
        </authorList>
    </citation>
    <scope>NUCLEOTIDE SEQUENCE [LARGE SCALE GENOMIC DNA]</scope>
    <source>
        <strain evidence="2 3">X1655</strain>
    </source>
</reference>
<dbReference type="PANTHER" id="PTHR43482">
    <property type="entry name" value="PROTEIN AST1-RELATED"/>
    <property type="match status" value="1"/>
</dbReference>
<dbReference type="InterPro" id="IPR011032">
    <property type="entry name" value="GroES-like_sf"/>
</dbReference>
<dbReference type="Pfam" id="PF08240">
    <property type="entry name" value="ADH_N"/>
    <property type="match status" value="1"/>
</dbReference>
<dbReference type="STRING" id="1538463.B0T36_17745"/>
<name>A0A1W0BCR1_9NOCA</name>
<dbReference type="SUPFAM" id="SSF50129">
    <property type="entry name" value="GroES-like"/>
    <property type="match status" value="1"/>
</dbReference>
<dbReference type="EMBL" id="MUMY01000011">
    <property type="protein sequence ID" value="ONM48063.1"/>
    <property type="molecule type" value="Genomic_DNA"/>
</dbReference>
<dbReference type="InterPro" id="IPR013154">
    <property type="entry name" value="ADH-like_N"/>
</dbReference>
<dbReference type="Gene3D" id="3.90.180.10">
    <property type="entry name" value="Medium-chain alcohol dehydrogenases, catalytic domain"/>
    <property type="match status" value="1"/>
</dbReference>
<keyword evidence="3" id="KW-1185">Reference proteome</keyword>
<dbReference type="InterPro" id="IPR052585">
    <property type="entry name" value="Lipid_raft_assoc_Zn_ADH"/>
</dbReference>
<evidence type="ECO:0000313" key="2">
    <source>
        <dbReference type="EMBL" id="ONM48063.1"/>
    </source>
</evidence>
<dbReference type="OrthoDB" id="3727682at2"/>
<protein>
    <recommendedName>
        <fullName evidence="1">Alcohol dehydrogenase-like N-terminal domain-containing protein</fullName>
    </recommendedName>
</protein>
<feature type="domain" description="Alcohol dehydrogenase-like N-terminal" evidence="1">
    <location>
        <begin position="26"/>
        <end position="113"/>
    </location>
</feature>